<dbReference type="InterPro" id="IPR036770">
    <property type="entry name" value="Ankyrin_rpt-contain_sf"/>
</dbReference>
<proteinExistence type="predicted"/>
<keyword evidence="1" id="KW-0040">ANK repeat</keyword>
<gene>
    <name evidence="3" type="ORF">P8935_15565</name>
</gene>
<feature type="repeat" description="ANK" evidence="1">
    <location>
        <begin position="86"/>
        <end position="118"/>
    </location>
</feature>
<dbReference type="InterPro" id="IPR002110">
    <property type="entry name" value="Ankyrin_rpt"/>
</dbReference>
<keyword evidence="2" id="KW-0732">Signal</keyword>
<name>A0AAU7DE40_9BACT</name>
<sequence>MFTRRRFLHSASFALSANAFASSGFQRNETDAPQNAEVLAERYPAYPPDLIENLVRVSHFSLDKVKEVVEPHPQLVKASWDWGFGDWETPLGAACHMGRRNIAEYLLSKGATPSLFSAVLFGDLSVVKQIVDRQPGVQRVAGPHSISLLAHARLGGKNAEDVYAYLHSLGDAEMLNPTPLADKEKNIICGSYQVSVDASHRIEVSADMHAYANSPMYAYPPQLSWKRAGTMERPLFHQGAMKFYPAGAPSIQVRFEQRAQEVVMTVIDGGNVFEASRSAAT</sequence>
<evidence type="ECO:0000256" key="1">
    <source>
        <dbReference type="PROSITE-ProRule" id="PRU00023"/>
    </source>
</evidence>
<protein>
    <recommendedName>
        <fullName evidence="4">Ankyrin repeat domain-containing protein</fullName>
    </recommendedName>
</protein>
<feature type="signal peptide" evidence="2">
    <location>
        <begin position="1"/>
        <end position="21"/>
    </location>
</feature>
<organism evidence="3">
    <name type="scientific">Telmatobacter sp. DSM 110680</name>
    <dbReference type="NCBI Taxonomy" id="3036704"/>
    <lineage>
        <taxon>Bacteria</taxon>
        <taxon>Pseudomonadati</taxon>
        <taxon>Acidobacteriota</taxon>
        <taxon>Terriglobia</taxon>
        <taxon>Terriglobales</taxon>
        <taxon>Acidobacteriaceae</taxon>
        <taxon>Telmatobacter</taxon>
    </lineage>
</organism>
<dbReference type="Gene3D" id="1.25.40.20">
    <property type="entry name" value="Ankyrin repeat-containing domain"/>
    <property type="match status" value="1"/>
</dbReference>
<dbReference type="AlphaFoldDB" id="A0AAU7DE40"/>
<accession>A0AAU7DE40</accession>
<evidence type="ECO:0000313" key="3">
    <source>
        <dbReference type="EMBL" id="XBH15983.1"/>
    </source>
</evidence>
<dbReference type="RefSeq" id="WP_348261213.1">
    <property type="nucleotide sequence ID" value="NZ_CP121196.1"/>
</dbReference>
<feature type="chain" id="PRO_5043313468" description="Ankyrin repeat domain-containing protein" evidence="2">
    <location>
        <begin position="22"/>
        <end position="281"/>
    </location>
</feature>
<dbReference type="SUPFAM" id="SSF48403">
    <property type="entry name" value="Ankyrin repeat"/>
    <property type="match status" value="1"/>
</dbReference>
<evidence type="ECO:0000256" key="2">
    <source>
        <dbReference type="SAM" id="SignalP"/>
    </source>
</evidence>
<dbReference type="PROSITE" id="PS50088">
    <property type="entry name" value="ANK_REPEAT"/>
    <property type="match status" value="1"/>
</dbReference>
<evidence type="ECO:0008006" key="4">
    <source>
        <dbReference type="Google" id="ProtNLM"/>
    </source>
</evidence>
<dbReference type="EMBL" id="CP121196">
    <property type="protein sequence ID" value="XBH15983.1"/>
    <property type="molecule type" value="Genomic_DNA"/>
</dbReference>
<reference evidence="3" key="1">
    <citation type="submission" date="2023-03" db="EMBL/GenBank/DDBJ databases">
        <title>Edaphobacter sp.</title>
        <authorList>
            <person name="Huber K.J."/>
            <person name="Papendorf J."/>
            <person name="Pilke C."/>
            <person name="Bunk B."/>
            <person name="Sproeer C."/>
            <person name="Pester M."/>
        </authorList>
    </citation>
    <scope>NUCLEOTIDE SEQUENCE</scope>
    <source>
        <strain evidence="3">DSM 110680</strain>
    </source>
</reference>